<dbReference type="Pfam" id="PF01909">
    <property type="entry name" value="NTP_transf_2"/>
    <property type="match status" value="1"/>
</dbReference>
<proteinExistence type="predicted"/>
<dbReference type="Gene3D" id="3.30.460.10">
    <property type="entry name" value="Beta Polymerase, domain 2"/>
    <property type="match status" value="1"/>
</dbReference>
<dbReference type="EMBL" id="UOYO01000002">
    <property type="protein sequence ID" value="VAY86240.1"/>
    <property type="molecule type" value="Genomic_DNA"/>
</dbReference>
<reference evidence="2" key="1">
    <citation type="submission" date="2018-10" db="EMBL/GenBank/DDBJ databases">
        <authorList>
            <person name="Aoki K."/>
        </authorList>
    </citation>
    <scope>NUCLEOTIDE SEQUENCE</scope>
</reference>
<evidence type="ECO:0000259" key="1">
    <source>
        <dbReference type="Pfam" id="PF01909"/>
    </source>
</evidence>
<sequence length="56" mass="6723">MYYVLINNLKPKSIHEKERLALLGLFGSYIKDTQTQYSDIDIVYKLNYDKIFTKIY</sequence>
<gene>
    <name evidence="2" type="ORF">MNB_ARC-1_899</name>
</gene>
<dbReference type="SUPFAM" id="SSF81301">
    <property type="entry name" value="Nucleotidyltransferase"/>
    <property type="match status" value="1"/>
</dbReference>
<feature type="domain" description="Polymerase nucleotidyl transferase" evidence="1">
    <location>
        <begin position="15"/>
        <end position="43"/>
    </location>
</feature>
<dbReference type="InterPro" id="IPR043519">
    <property type="entry name" value="NT_sf"/>
</dbReference>
<protein>
    <recommendedName>
        <fullName evidence="1">Polymerase nucleotidyl transferase domain-containing protein</fullName>
    </recommendedName>
</protein>
<dbReference type="AlphaFoldDB" id="A0A3B1DRD8"/>
<organism evidence="2">
    <name type="scientific">hydrothermal vent metagenome</name>
    <dbReference type="NCBI Taxonomy" id="652676"/>
    <lineage>
        <taxon>unclassified sequences</taxon>
        <taxon>metagenomes</taxon>
        <taxon>ecological metagenomes</taxon>
    </lineage>
</organism>
<evidence type="ECO:0000313" key="2">
    <source>
        <dbReference type="EMBL" id="VAY86240.1"/>
    </source>
</evidence>
<dbReference type="GO" id="GO:0016779">
    <property type="term" value="F:nucleotidyltransferase activity"/>
    <property type="evidence" value="ECO:0007669"/>
    <property type="project" value="InterPro"/>
</dbReference>
<dbReference type="InterPro" id="IPR002934">
    <property type="entry name" value="Polymerase_NTP_transf_dom"/>
</dbReference>
<accession>A0A3B1DRD8</accession>
<name>A0A3B1DRD8_9ZZZZ</name>